<keyword evidence="1" id="KW-1133">Transmembrane helix</keyword>
<proteinExistence type="predicted"/>
<keyword evidence="3" id="KW-1185">Reference proteome</keyword>
<dbReference type="EMBL" id="CP109491">
    <property type="protein sequence ID" value="WUX37492.1"/>
    <property type="molecule type" value="Genomic_DNA"/>
</dbReference>
<gene>
    <name evidence="2" type="ORF">OG367_15135</name>
</gene>
<dbReference type="RefSeq" id="WP_329356180.1">
    <property type="nucleotide sequence ID" value="NZ_CP109491.1"/>
</dbReference>
<protein>
    <recommendedName>
        <fullName evidence="4">DUF2304 domain-containing protein</fullName>
    </recommendedName>
</protein>
<feature type="transmembrane region" description="Helical" evidence="1">
    <location>
        <begin position="106"/>
        <end position="124"/>
    </location>
</feature>
<dbReference type="Proteomes" id="UP001431926">
    <property type="component" value="Chromosome"/>
</dbReference>
<evidence type="ECO:0000313" key="3">
    <source>
        <dbReference type="Proteomes" id="UP001431926"/>
    </source>
</evidence>
<sequence>MQAESLTTGQWWIVAVAASALFLAAVHYCFRNRRATVYSLIAPAIGAVTVLGFGRARDHSEVEALIIFSVSLLSLALLIVAMRADMEKIRAKARAGETYEIPKWKINLYGVLVVAFAVVVVFLLL</sequence>
<feature type="transmembrane region" description="Helical" evidence="1">
    <location>
        <begin position="66"/>
        <end position="85"/>
    </location>
</feature>
<feature type="transmembrane region" description="Helical" evidence="1">
    <location>
        <begin position="12"/>
        <end position="30"/>
    </location>
</feature>
<evidence type="ECO:0000313" key="2">
    <source>
        <dbReference type="EMBL" id="WUX37492.1"/>
    </source>
</evidence>
<organism evidence="2 3">
    <name type="scientific">Streptomyces anulatus</name>
    <name type="common">Streptomyces chrysomallus</name>
    <dbReference type="NCBI Taxonomy" id="1892"/>
    <lineage>
        <taxon>Bacteria</taxon>
        <taxon>Bacillati</taxon>
        <taxon>Actinomycetota</taxon>
        <taxon>Actinomycetes</taxon>
        <taxon>Kitasatosporales</taxon>
        <taxon>Streptomycetaceae</taxon>
        <taxon>Streptomyces</taxon>
    </lineage>
</organism>
<name>A0ABZ1ZIT9_STRAQ</name>
<evidence type="ECO:0008006" key="4">
    <source>
        <dbReference type="Google" id="ProtNLM"/>
    </source>
</evidence>
<keyword evidence="1" id="KW-0472">Membrane</keyword>
<accession>A0ABZ1ZIT9</accession>
<keyword evidence="1" id="KW-0812">Transmembrane</keyword>
<reference evidence="2" key="1">
    <citation type="submission" date="2022-10" db="EMBL/GenBank/DDBJ databases">
        <title>The complete genomes of actinobacterial strains from the NBC collection.</title>
        <authorList>
            <person name="Joergensen T.S."/>
            <person name="Alvarez Arevalo M."/>
            <person name="Sterndorff E.B."/>
            <person name="Faurdal D."/>
            <person name="Vuksanovic O."/>
            <person name="Mourched A.-S."/>
            <person name="Charusanti P."/>
            <person name="Shaw S."/>
            <person name="Blin K."/>
            <person name="Weber T."/>
        </authorList>
    </citation>
    <scope>NUCLEOTIDE SEQUENCE</scope>
    <source>
        <strain evidence="2">NBC_01436</strain>
    </source>
</reference>
<evidence type="ECO:0000256" key="1">
    <source>
        <dbReference type="SAM" id="Phobius"/>
    </source>
</evidence>
<feature type="transmembrane region" description="Helical" evidence="1">
    <location>
        <begin position="37"/>
        <end position="54"/>
    </location>
</feature>